<sequence length="85" mass="9634">MNKKMMNNMDVLVLNHKNKVSLQVQHVDIGSSIDLHFPNEDQSLDAFQKLREIGVRCFHAGKNAPCGASVMMYSYGNENLQLQIK</sequence>
<evidence type="ECO:0000313" key="1">
    <source>
        <dbReference type="EMBL" id="RLT81894.1"/>
    </source>
</evidence>
<name>A0A3L8AD51_9BACE</name>
<dbReference type="EMBL" id="RAZM01000001">
    <property type="protein sequence ID" value="RLT81894.1"/>
    <property type="molecule type" value="Genomic_DNA"/>
</dbReference>
<gene>
    <name evidence="1" type="ORF">D7Y07_00560</name>
</gene>
<dbReference type="AlphaFoldDB" id="A0A3L8AD51"/>
<comment type="caution">
    <text evidence="1">The sequence shown here is derived from an EMBL/GenBank/DDBJ whole genome shotgun (WGS) entry which is preliminary data.</text>
</comment>
<protein>
    <submittedName>
        <fullName evidence="1">Uncharacterized protein</fullName>
    </submittedName>
</protein>
<evidence type="ECO:0000313" key="2">
    <source>
        <dbReference type="Proteomes" id="UP000267159"/>
    </source>
</evidence>
<accession>A0A3L8AD51</accession>
<reference evidence="1 2" key="1">
    <citation type="submission" date="2018-09" db="EMBL/GenBank/DDBJ databases">
        <title>Murine metabolic-syndrome-specific gut microbial biobank.</title>
        <authorList>
            <person name="Liu C."/>
        </authorList>
    </citation>
    <scope>NUCLEOTIDE SEQUENCE [LARGE SCALE GENOMIC DNA]</scope>
    <source>
        <strain evidence="1 2">0.1X-D8-26</strain>
    </source>
</reference>
<proteinExistence type="predicted"/>
<dbReference type="Proteomes" id="UP000267159">
    <property type="component" value="Unassembled WGS sequence"/>
</dbReference>
<organism evidence="1 2">
    <name type="scientific">Bacteroides acidifaciens</name>
    <dbReference type="NCBI Taxonomy" id="85831"/>
    <lineage>
        <taxon>Bacteria</taxon>
        <taxon>Pseudomonadati</taxon>
        <taxon>Bacteroidota</taxon>
        <taxon>Bacteroidia</taxon>
        <taxon>Bacteroidales</taxon>
        <taxon>Bacteroidaceae</taxon>
        <taxon>Bacteroides</taxon>
    </lineage>
</organism>